<dbReference type="GO" id="GO:0006518">
    <property type="term" value="P:peptide metabolic process"/>
    <property type="evidence" value="ECO:0007669"/>
    <property type="project" value="TreeGrafter"/>
</dbReference>
<name>A0AAV4RPY7_CAEEX</name>
<gene>
    <name evidence="11" type="primary">Thop1</name>
    <name evidence="11" type="ORF">CEXT_616981</name>
</gene>
<evidence type="ECO:0000256" key="2">
    <source>
        <dbReference type="ARBA" id="ARBA00006040"/>
    </source>
</evidence>
<comment type="cofactor">
    <cofactor evidence="9">
        <name>Zn(2+)</name>
        <dbReference type="ChEBI" id="CHEBI:29105"/>
    </cofactor>
    <text evidence="9">Binds 1 zinc ion.</text>
</comment>
<proteinExistence type="inferred from homology"/>
<evidence type="ECO:0000256" key="7">
    <source>
        <dbReference type="ARBA" id="ARBA00022833"/>
    </source>
</evidence>
<dbReference type="Proteomes" id="UP001054945">
    <property type="component" value="Unassembled WGS sequence"/>
</dbReference>
<evidence type="ECO:0000256" key="6">
    <source>
        <dbReference type="ARBA" id="ARBA00022801"/>
    </source>
</evidence>
<dbReference type="GO" id="GO:0046872">
    <property type="term" value="F:metal ion binding"/>
    <property type="evidence" value="ECO:0007669"/>
    <property type="project" value="UniProtKB-UniRule"/>
</dbReference>
<dbReference type="PANTHER" id="PTHR11804:SF84">
    <property type="entry name" value="SACCHAROLYSIN"/>
    <property type="match status" value="1"/>
</dbReference>
<evidence type="ECO:0000313" key="11">
    <source>
        <dbReference type="EMBL" id="GIY22866.1"/>
    </source>
</evidence>
<dbReference type="Gene3D" id="3.40.390.10">
    <property type="entry name" value="Collagenase (Catalytic Domain)"/>
    <property type="match status" value="1"/>
</dbReference>
<keyword evidence="3" id="KW-0963">Cytoplasm</keyword>
<protein>
    <submittedName>
        <fullName evidence="11">Thimet oligopeptidase</fullName>
    </submittedName>
</protein>
<evidence type="ECO:0000256" key="9">
    <source>
        <dbReference type="RuleBase" id="RU003435"/>
    </source>
</evidence>
<sequence>MPRKGVREDWRCKLTADDLFERAERLINTMRTIYDSVAAVPDDEVNYDSVLKVLTDAECECNTKRYILDQVQYFSPEQSLRDASTKADEKLRAFDVEISMRQDIFKKLVILEKQKEELKPEPKRYLEKLIKNGKRNGLHLSEEAQKTITILKNKINSLCILFMKNLSDETTTLELSHEELIGLSDDYFNNLTKLENGNYCVTLKYPDYFPIMEKCRCPETRKRMFIAFNSRCREENGPILHEVVELRHKLANLLGYPKHTEYATELLMAKSGDNVNKFLTDLWHKLEPLWESERKLMLEFKEKGSIPFDGKLNPHDLKFYATKVEKIKYSVDHTKLKEYFPLSTVTKGLCNIYQDLLGLKFTKIKIPEVWHHEVKMFCVEDKETGELMGYFFLDLFPRTGKYTHACVLPNQPGCLLADGTRQIAVATMLTNFTKSQKDKPSLLDHGEVVTYFHEFGHLMHCICAQPDLVEFAGTAVESDFLEAPSQMLENWCWEVEPLKMMSTHYATNEEIPEELLQALIKSNIANAGYRNLRQVVLATFDFKIHSKPEKEFKGESKVGEIDKNIWEMASSETMGGGEESEETFMGCSFQHLCGDYDARYYSYLVFEVYCMDMFYTRFKNGKVLDKDTGKDYRNKILKPDSDQR</sequence>
<evidence type="ECO:0000256" key="5">
    <source>
        <dbReference type="ARBA" id="ARBA00022723"/>
    </source>
</evidence>
<comment type="subcellular location">
    <subcellularLocation>
        <location evidence="1">Cytoplasm</location>
    </subcellularLocation>
</comment>
<dbReference type="GO" id="GO:0006508">
    <property type="term" value="P:proteolysis"/>
    <property type="evidence" value="ECO:0007669"/>
    <property type="project" value="UniProtKB-KW"/>
</dbReference>
<dbReference type="SUPFAM" id="SSF55486">
    <property type="entry name" value="Metalloproteases ('zincins'), catalytic domain"/>
    <property type="match status" value="1"/>
</dbReference>
<keyword evidence="6 9" id="KW-0378">Hydrolase</keyword>
<keyword evidence="8 9" id="KW-0482">Metalloprotease</keyword>
<comment type="similarity">
    <text evidence="2 9">Belongs to the peptidase M3 family.</text>
</comment>
<comment type="caution">
    <text evidence="11">The sequence shown here is derived from an EMBL/GenBank/DDBJ whole genome shotgun (WGS) entry which is preliminary data.</text>
</comment>
<keyword evidence="4 9" id="KW-0645">Protease</keyword>
<dbReference type="EMBL" id="BPLR01008206">
    <property type="protein sequence ID" value="GIY22866.1"/>
    <property type="molecule type" value="Genomic_DNA"/>
</dbReference>
<evidence type="ECO:0000313" key="12">
    <source>
        <dbReference type="Proteomes" id="UP001054945"/>
    </source>
</evidence>
<dbReference type="Pfam" id="PF01432">
    <property type="entry name" value="Peptidase_M3"/>
    <property type="match status" value="1"/>
</dbReference>
<dbReference type="CDD" id="cd06455">
    <property type="entry name" value="M3A_TOP"/>
    <property type="match status" value="1"/>
</dbReference>
<evidence type="ECO:0000256" key="4">
    <source>
        <dbReference type="ARBA" id="ARBA00022670"/>
    </source>
</evidence>
<dbReference type="Gene3D" id="1.20.1050.40">
    <property type="entry name" value="Endopeptidase. Chain P, domain 1"/>
    <property type="match status" value="1"/>
</dbReference>
<dbReference type="InterPro" id="IPR024079">
    <property type="entry name" value="MetalloPept_cat_dom_sf"/>
</dbReference>
<dbReference type="FunFam" id="3.40.390.10:FF:000006">
    <property type="entry name" value="Thimet oligopeptidase 1"/>
    <property type="match status" value="1"/>
</dbReference>
<feature type="domain" description="Peptidase M3A/M3B catalytic" evidence="10">
    <location>
        <begin position="212"/>
        <end position="638"/>
    </location>
</feature>
<reference evidence="11 12" key="1">
    <citation type="submission" date="2021-06" db="EMBL/GenBank/DDBJ databases">
        <title>Caerostris extrusa draft genome.</title>
        <authorList>
            <person name="Kono N."/>
            <person name="Arakawa K."/>
        </authorList>
    </citation>
    <scope>NUCLEOTIDE SEQUENCE [LARGE SCALE GENOMIC DNA]</scope>
</reference>
<evidence type="ECO:0000256" key="1">
    <source>
        <dbReference type="ARBA" id="ARBA00004496"/>
    </source>
</evidence>
<evidence type="ECO:0000256" key="3">
    <source>
        <dbReference type="ARBA" id="ARBA00022490"/>
    </source>
</evidence>
<dbReference type="AlphaFoldDB" id="A0AAV4RPY7"/>
<keyword evidence="7 9" id="KW-0862">Zinc</keyword>
<dbReference type="InterPro" id="IPR024080">
    <property type="entry name" value="Neurolysin/TOP_N"/>
</dbReference>
<dbReference type="GO" id="GO:0005758">
    <property type="term" value="C:mitochondrial intermembrane space"/>
    <property type="evidence" value="ECO:0007669"/>
    <property type="project" value="TreeGrafter"/>
</dbReference>
<dbReference type="InterPro" id="IPR045090">
    <property type="entry name" value="Pept_M3A_M3B"/>
</dbReference>
<dbReference type="FunFam" id="1.20.1050.40:FF:000001">
    <property type="entry name" value="Thimet oligopeptidase 1"/>
    <property type="match status" value="1"/>
</dbReference>
<evidence type="ECO:0000259" key="10">
    <source>
        <dbReference type="Pfam" id="PF01432"/>
    </source>
</evidence>
<keyword evidence="12" id="KW-1185">Reference proteome</keyword>
<evidence type="ECO:0000256" key="8">
    <source>
        <dbReference type="ARBA" id="ARBA00023049"/>
    </source>
</evidence>
<dbReference type="PANTHER" id="PTHR11804">
    <property type="entry name" value="PROTEASE M3 THIMET OLIGOPEPTIDASE-RELATED"/>
    <property type="match status" value="1"/>
</dbReference>
<dbReference type="Gene3D" id="1.10.1370.10">
    <property type="entry name" value="Neurolysin, domain 3"/>
    <property type="match status" value="1"/>
</dbReference>
<dbReference type="InterPro" id="IPR024077">
    <property type="entry name" value="Neurolysin/TOP_dom2"/>
</dbReference>
<dbReference type="InterPro" id="IPR001567">
    <property type="entry name" value="Pept_M3A_M3B_dom"/>
</dbReference>
<dbReference type="GO" id="GO:0004222">
    <property type="term" value="F:metalloendopeptidase activity"/>
    <property type="evidence" value="ECO:0007669"/>
    <property type="project" value="InterPro"/>
</dbReference>
<keyword evidence="5 9" id="KW-0479">Metal-binding</keyword>
<organism evidence="11 12">
    <name type="scientific">Caerostris extrusa</name>
    <name type="common">Bark spider</name>
    <name type="synonym">Caerostris bankana</name>
    <dbReference type="NCBI Taxonomy" id="172846"/>
    <lineage>
        <taxon>Eukaryota</taxon>
        <taxon>Metazoa</taxon>
        <taxon>Ecdysozoa</taxon>
        <taxon>Arthropoda</taxon>
        <taxon>Chelicerata</taxon>
        <taxon>Arachnida</taxon>
        <taxon>Araneae</taxon>
        <taxon>Araneomorphae</taxon>
        <taxon>Entelegynae</taxon>
        <taxon>Araneoidea</taxon>
        <taxon>Araneidae</taxon>
        <taxon>Caerostris</taxon>
    </lineage>
</organism>
<accession>A0AAV4RPY7</accession>